<feature type="active site" evidence="5">
    <location>
        <position position="38"/>
    </location>
</feature>
<evidence type="ECO:0000256" key="7">
    <source>
        <dbReference type="RuleBase" id="RU004168"/>
    </source>
</evidence>
<gene>
    <name evidence="9" type="ORF">SE17_13005</name>
</gene>
<evidence type="ECO:0000256" key="1">
    <source>
        <dbReference type="ARBA" id="ARBA00005614"/>
    </source>
</evidence>
<sequence>MERVRAHVTIGGRVQGVNFRSSTQQQAETTGVSGWVRNLGDGRVGAVLEGPRAAVNRMVSWCYGGPRYARVEKVDVQWEAPTEQDNRFRIVW</sequence>
<dbReference type="Proteomes" id="UP000050509">
    <property type="component" value="Unassembled WGS sequence"/>
</dbReference>
<protein>
    <recommendedName>
        <fullName evidence="3 5">Acylphosphatase</fullName>
        <ecNumber evidence="2 5">3.6.1.7</ecNumber>
    </recommendedName>
</protein>
<dbReference type="EC" id="3.6.1.7" evidence="2 5"/>
<feature type="domain" description="Acylphosphatase-like" evidence="8">
    <location>
        <begin position="5"/>
        <end position="92"/>
    </location>
</feature>
<accession>A0A0P9DHL0</accession>
<evidence type="ECO:0000259" key="8">
    <source>
        <dbReference type="PROSITE" id="PS51160"/>
    </source>
</evidence>
<dbReference type="PROSITE" id="PS51160">
    <property type="entry name" value="ACYLPHOSPHATASE_3"/>
    <property type="match status" value="1"/>
</dbReference>
<keyword evidence="10" id="KW-1185">Reference proteome</keyword>
<evidence type="ECO:0000256" key="4">
    <source>
        <dbReference type="ARBA" id="ARBA00047645"/>
    </source>
</evidence>
<dbReference type="PROSITE" id="PS00151">
    <property type="entry name" value="ACYLPHOSPHATASE_2"/>
    <property type="match status" value="1"/>
</dbReference>
<dbReference type="PROSITE" id="PS00150">
    <property type="entry name" value="ACYLPHOSPHATASE_1"/>
    <property type="match status" value="1"/>
</dbReference>
<reference evidence="9 10" key="1">
    <citation type="submission" date="2015-09" db="EMBL/GenBank/DDBJ databases">
        <title>Draft genome sequence of Kouleothrix aurantiaca JCM 19913.</title>
        <authorList>
            <person name="Hemp J."/>
        </authorList>
    </citation>
    <scope>NUCLEOTIDE SEQUENCE [LARGE SCALE GENOMIC DNA]</scope>
    <source>
        <strain evidence="9 10">COM-B</strain>
    </source>
</reference>
<name>A0A0P9DHL0_9CHLR</name>
<evidence type="ECO:0000256" key="2">
    <source>
        <dbReference type="ARBA" id="ARBA00012150"/>
    </source>
</evidence>
<organism evidence="9 10">
    <name type="scientific">Kouleothrix aurantiaca</name>
    <dbReference type="NCBI Taxonomy" id="186479"/>
    <lineage>
        <taxon>Bacteria</taxon>
        <taxon>Bacillati</taxon>
        <taxon>Chloroflexota</taxon>
        <taxon>Chloroflexia</taxon>
        <taxon>Chloroflexales</taxon>
        <taxon>Roseiflexineae</taxon>
        <taxon>Roseiflexaceae</taxon>
        <taxon>Kouleothrix</taxon>
    </lineage>
</organism>
<dbReference type="PRINTS" id="PR00112">
    <property type="entry name" value="ACYLPHPHTASE"/>
</dbReference>
<proteinExistence type="inferred from homology"/>
<dbReference type="GO" id="GO:0003998">
    <property type="term" value="F:acylphosphatase activity"/>
    <property type="evidence" value="ECO:0007669"/>
    <property type="project" value="UniProtKB-EC"/>
</dbReference>
<dbReference type="SUPFAM" id="SSF54975">
    <property type="entry name" value="Acylphosphatase/BLUF domain-like"/>
    <property type="match status" value="1"/>
</dbReference>
<evidence type="ECO:0000313" key="9">
    <source>
        <dbReference type="EMBL" id="KPV52851.1"/>
    </source>
</evidence>
<dbReference type="Pfam" id="PF00708">
    <property type="entry name" value="Acylphosphatase"/>
    <property type="match status" value="1"/>
</dbReference>
<evidence type="ECO:0000256" key="5">
    <source>
        <dbReference type="PROSITE-ProRule" id="PRU00520"/>
    </source>
</evidence>
<evidence type="ECO:0000313" key="10">
    <source>
        <dbReference type="Proteomes" id="UP000050509"/>
    </source>
</evidence>
<evidence type="ECO:0000256" key="3">
    <source>
        <dbReference type="ARBA" id="ARBA00015991"/>
    </source>
</evidence>
<evidence type="ECO:0000256" key="6">
    <source>
        <dbReference type="RuleBase" id="RU000553"/>
    </source>
</evidence>
<comment type="similarity">
    <text evidence="1 7">Belongs to the acylphosphatase family.</text>
</comment>
<dbReference type="EMBL" id="LJCR01000411">
    <property type="protein sequence ID" value="KPV52851.1"/>
    <property type="molecule type" value="Genomic_DNA"/>
</dbReference>
<feature type="active site" evidence="5">
    <location>
        <position position="20"/>
    </location>
</feature>
<dbReference type="Gene3D" id="3.30.70.100">
    <property type="match status" value="1"/>
</dbReference>
<comment type="caution">
    <text evidence="9">The sequence shown here is derived from an EMBL/GenBank/DDBJ whole genome shotgun (WGS) entry which is preliminary data.</text>
</comment>
<dbReference type="InterPro" id="IPR020456">
    <property type="entry name" value="Acylphosphatase"/>
</dbReference>
<dbReference type="AlphaFoldDB" id="A0A0P9DHL0"/>
<keyword evidence="5 6" id="KW-0378">Hydrolase</keyword>
<dbReference type="InterPro" id="IPR001792">
    <property type="entry name" value="Acylphosphatase-like_dom"/>
</dbReference>
<dbReference type="InterPro" id="IPR017968">
    <property type="entry name" value="Acylphosphatase_CS"/>
</dbReference>
<dbReference type="InterPro" id="IPR036046">
    <property type="entry name" value="Acylphosphatase-like_dom_sf"/>
</dbReference>
<dbReference type="PANTHER" id="PTHR47268">
    <property type="entry name" value="ACYLPHOSPHATASE"/>
    <property type="match status" value="1"/>
</dbReference>
<dbReference type="NCBIfam" id="NF011016">
    <property type="entry name" value="PRK14444.1"/>
    <property type="match status" value="1"/>
</dbReference>
<comment type="catalytic activity">
    <reaction evidence="4 5 6">
        <text>an acyl phosphate + H2O = a carboxylate + phosphate + H(+)</text>
        <dbReference type="Rhea" id="RHEA:14965"/>
        <dbReference type="ChEBI" id="CHEBI:15377"/>
        <dbReference type="ChEBI" id="CHEBI:15378"/>
        <dbReference type="ChEBI" id="CHEBI:29067"/>
        <dbReference type="ChEBI" id="CHEBI:43474"/>
        <dbReference type="ChEBI" id="CHEBI:59918"/>
        <dbReference type="EC" id="3.6.1.7"/>
    </reaction>
</comment>
<dbReference type="PANTHER" id="PTHR47268:SF4">
    <property type="entry name" value="ACYLPHOSPHATASE"/>
    <property type="match status" value="1"/>
</dbReference>